<dbReference type="PANTHER" id="PTHR36981:SF1">
    <property type="entry name" value="P2X PURINORECEPTOR 7 INTRACELLULAR DOMAIN-CONTAINING PROTEIN"/>
    <property type="match status" value="1"/>
</dbReference>
<dbReference type="InterPro" id="IPR046815">
    <property type="entry name" value="P2RX7_C"/>
</dbReference>
<comment type="caution">
    <text evidence="2">The sequence shown here is derived from an EMBL/GenBank/DDBJ whole genome shotgun (WGS) entry which is preliminary data.</text>
</comment>
<keyword evidence="3" id="KW-1185">Reference proteome</keyword>
<protein>
    <recommendedName>
        <fullName evidence="1">P2X purinoreceptor 7 intracellular domain-containing protein</fullName>
    </recommendedName>
</protein>
<gene>
    <name evidence="2" type="ORF">ACEWY4_027924</name>
</gene>
<feature type="domain" description="P2X purinoreceptor 7 intracellular" evidence="1">
    <location>
        <begin position="58"/>
        <end position="198"/>
    </location>
</feature>
<evidence type="ECO:0000313" key="3">
    <source>
        <dbReference type="Proteomes" id="UP001591681"/>
    </source>
</evidence>
<reference evidence="2 3" key="1">
    <citation type="submission" date="2024-09" db="EMBL/GenBank/DDBJ databases">
        <title>A chromosome-level genome assembly of Gray's grenadier anchovy, Coilia grayii.</title>
        <authorList>
            <person name="Fu Z."/>
        </authorList>
    </citation>
    <scope>NUCLEOTIDE SEQUENCE [LARGE SCALE GENOMIC DNA]</scope>
    <source>
        <strain evidence="2">G4</strain>
        <tissue evidence="2">Muscle</tissue>
    </source>
</reference>
<dbReference type="Pfam" id="PF20478">
    <property type="entry name" value="P2RX7_C"/>
    <property type="match status" value="1"/>
</dbReference>
<dbReference type="EMBL" id="JBHFQA010000339">
    <property type="protein sequence ID" value="KAL2076460.1"/>
    <property type="molecule type" value="Genomic_DNA"/>
</dbReference>
<dbReference type="AlphaFoldDB" id="A0ABD1IN73"/>
<name>A0ABD1IN73_9TELE</name>
<dbReference type="PANTHER" id="PTHR36981">
    <property type="entry name" value="ZGC:195170"/>
    <property type="match status" value="1"/>
</dbReference>
<sequence length="207" mass="24047">MAEQEEYYYGVEEDDESFIFHGQPYLFEPEYSEAELRERDERAVRERRRADEAATAADLATTQPRTAGSWWCTCRCCEVMPTEVEIFCCREWELLDTDTPDTGCLVTTKQFSSLIDKAVLETFFHVPKINWSRRPVPEGPDGRLSTKQCRLVAYRVVLEWGLKGERLGRGQRRVLPSCVVTAIRKEYPSPSGRYHGFQEAEEVFRIM</sequence>
<proteinExistence type="predicted"/>
<evidence type="ECO:0000313" key="2">
    <source>
        <dbReference type="EMBL" id="KAL2076460.1"/>
    </source>
</evidence>
<organism evidence="2 3">
    <name type="scientific">Coilia grayii</name>
    <name type="common">Gray's grenadier anchovy</name>
    <dbReference type="NCBI Taxonomy" id="363190"/>
    <lineage>
        <taxon>Eukaryota</taxon>
        <taxon>Metazoa</taxon>
        <taxon>Chordata</taxon>
        <taxon>Craniata</taxon>
        <taxon>Vertebrata</taxon>
        <taxon>Euteleostomi</taxon>
        <taxon>Actinopterygii</taxon>
        <taxon>Neopterygii</taxon>
        <taxon>Teleostei</taxon>
        <taxon>Clupei</taxon>
        <taxon>Clupeiformes</taxon>
        <taxon>Clupeoidei</taxon>
        <taxon>Engraulidae</taxon>
        <taxon>Coilinae</taxon>
        <taxon>Coilia</taxon>
    </lineage>
</organism>
<evidence type="ECO:0000259" key="1">
    <source>
        <dbReference type="Pfam" id="PF20478"/>
    </source>
</evidence>
<dbReference type="Proteomes" id="UP001591681">
    <property type="component" value="Unassembled WGS sequence"/>
</dbReference>
<accession>A0ABD1IN73</accession>